<feature type="domain" description="IstB-like ATP-binding" evidence="2">
    <location>
        <begin position="5"/>
        <end position="67"/>
    </location>
</feature>
<dbReference type="Gene3D" id="3.40.50.300">
    <property type="entry name" value="P-loop containing nucleotide triphosphate hydrolases"/>
    <property type="match status" value="1"/>
</dbReference>
<evidence type="ECO:0000256" key="1">
    <source>
        <dbReference type="SAM" id="MobiDB-lite"/>
    </source>
</evidence>
<evidence type="ECO:0000259" key="2">
    <source>
        <dbReference type="Pfam" id="PF01695"/>
    </source>
</evidence>
<sequence length="87" mass="9789">MRTPEDEDFHDLIAERYERASTVLTSNLDFTEWGDAFATNKMPGAATLDRLRHAAYRVVLDGESYRVPRPMPDSKSTLAKGGKNKDS</sequence>
<protein>
    <recommendedName>
        <fullName evidence="2">IstB-like ATP-binding domain-containing protein</fullName>
    </recommendedName>
</protein>
<evidence type="ECO:0000313" key="3">
    <source>
        <dbReference type="EMBL" id="CAB3775169.1"/>
    </source>
</evidence>
<name>A0A6J5F8P3_9BURK</name>
<dbReference type="InterPro" id="IPR002611">
    <property type="entry name" value="IstB_ATP-bd"/>
</dbReference>
<keyword evidence="4" id="KW-1185">Reference proteome</keyword>
<dbReference type="AlphaFoldDB" id="A0A6J5F8P3"/>
<dbReference type="InterPro" id="IPR027417">
    <property type="entry name" value="P-loop_NTPase"/>
</dbReference>
<organism evidence="3 4">
    <name type="scientific">Paraburkholderia humisilvae</name>
    <dbReference type="NCBI Taxonomy" id="627669"/>
    <lineage>
        <taxon>Bacteria</taxon>
        <taxon>Pseudomonadati</taxon>
        <taxon>Pseudomonadota</taxon>
        <taxon>Betaproteobacteria</taxon>
        <taxon>Burkholderiales</taxon>
        <taxon>Burkholderiaceae</taxon>
        <taxon>Paraburkholderia</taxon>
    </lineage>
</organism>
<dbReference type="Pfam" id="PF01695">
    <property type="entry name" value="IstB_IS21"/>
    <property type="match status" value="1"/>
</dbReference>
<accession>A0A6J5F8P3</accession>
<dbReference type="GO" id="GO:0005524">
    <property type="term" value="F:ATP binding"/>
    <property type="evidence" value="ECO:0007669"/>
    <property type="project" value="InterPro"/>
</dbReference>
<feature type="region of interest" description="Disordered" evidence="1">
    <location>
        <begin position="67"/>
        <end position="87"/>
    </location>
</feature>
<reference evidence="3 4" key="1">
    <citation type="submission" date="2020-04" db="EMBL/GenBank/DDBJ databases">
        <authorList>
            <person name="De Canck E."/>
        </authorList>
    </citation>
    <scope>NUCLEOTIDE SEQUENCE [LARGE SCALE GENOMIC DNA]</scope>
    <source>
        <strain evidence="3 4">LMG 29542</strain>
    </source>
</reference>
<dbReference type="Proteomes" id="UP000494363">
    <property type="component" value="Unassembled WGS sequence"/>
</dbReference>
<proteinExistence type="predicted"/>
<gene>
    <name evidence="3" type="ORF">LMG29542_08551</name>
</gene>
<dbReference type="EMBL" id="CADIKH010000291">
    <property type="protein sequence ID" value="CAB3775169.1"/>
    <property type="molecule type" value="Genomic_DNA"/>
</dbReference>
<evidence type="ECO:0000313" key="4">
    <source>
        <dbReference type="Proteomes" id="UP000494363"/>
    </source>
</evidence>